<name>A0A411LET9_SPHPI</name>
<feature type="domain" description="NADH:flavin oxidoreductase/NADH oxidase N-terminal" evidence="7">
    <location>
        <begin position="5"/>
        <end position="340"/>
    </location>
</feature>
<dbReference type="InterPro" id="IPR013785">
    <property type="entry name" value="Aldolase_TIM"/>
</dbReference>
<sequence length="377" mass="40672">MVMAKLFDPLDVGGMSLRNRIVIAPMCQYSAEDGAMTDWHLIHLGQLAMSGAGALTIEATAVTPEGRITYGDVGLWDDATETAMQRVVDGVRRWSNMPLMIQMAHAGRKASTAKPWHGGAQIAPDAEHGWQTLAPSALPFEPDEHPPLALDRDSLTRIRDAFADAARRAARIGLDSIQIHAAHGYLLHEFLSPLSNTREDEYGGDLANRMRFPLEVFDAVRAAFPADKPVTVRVSGTDWVEGGWTVDETAIFASELETRGCAAIHVSSGGLDPRQKIPVGPSYQVPLAKVVKQAVSMPVIAVGLITDPHQAESILQDGDADAIAIARGVLWDPRWPWHAAAALGASVDAPPQHLRSEPHEAGRILKEMGPTKSTPRG</sequence>
<comment type="caution">
    <text evidence="8">The sequence shown here is derived from an EMBL/GenBank/DDBJ whole genome shotgun (WGS) entry which is preliminary data.</text>
</comment>
<evidence type="ECO:0000313" key="9">
    <source>
        <dbReference type="Proteomes" id="UP000550136"/>
    </source>
</evidence>
<keyword evidence="4" id="KW-0521">NADP</keyword>
<evidence type="ECO:0000313" key="8">
    <source>
        <dbReference type="EMBL" id="NNG56153.1"/>
    </source>
</evidence>
<dbReference type="Gene3D" id="3.20.20.70">
    <property type="entry name" value="Aldolase class I"/>
    <property type="match status" value="1"/>
</dbReference>
<dbReference type="InterPro" id="IPR001155">
    <property type="entry name" value="OxRdtase_FMN_N"/>
</dbReference>
<protein>
    <submittedName>
        <fullName evidence="8">NADH:flavin oxidoreductase/NADH oxidase</fullName>
    </submittedName>
</protein>
<dbReference type="GO" id="GO:0010181">
    <property type="term" value="F:FMN binding"/>
    <property type="evidence" value="ECO:0007669"/>
    <property type="project" value="InterPro"/>
</dbReference>
<organism evidence="8 9">
    <name type="scientific">Sphingomonas paucimobilis</name>
    <name type="common">Pseudomonas paucimobilis</name>
    <dbReference type="NCBI Taxonomy" id="13689"/>
    <lineage>
        <taxon>Bacteria</taxon>
        <taxon>Pseudomonadati</taxon>
        <taxon>Pseudomonadota</taxon>
        <taxon>Alphaproteobacteria</taxon>
        <taxon>Sphingomonadales</taxon>
        <taxon>Sphingomonadaceae</taxon>
        <taxon>Sphingomonas</taxon>
    </lineage>
</organism>
<comment type="cofactor">
    <cofactor evidence="1">
        <name>FMN</name>
        <dbReference type="ChEBI" id="CHEBI:58210"/>
    </cofactor>
</comment>
<dbReference type="Pfam" id="PF00724">
    <property type="entry name" value="Oxidored_FMN"/>
    <property type="match status" value="1"/>
</dbReference>
<dbReference type="PANTHER" id="PTHR43303">
    <property type="entry name" value="NADPH DEHYDROGENASE C23G7.10C-RELATED"/>
    <property type="match status" value="1"/>
</dbReference>
<keyword evidence="3" id="KW-0288">FMN</keyword>
<evidence type="ECO:0000256" key="1">
    <source>
        <dbReference type="ARBA" id="ARBA00001917"/>
    </source>
</evidence>
<evidence type="ECO:0000256" key="5">
    <source>
        <dbReference type="ARBA" id="ARBA00023002"/>
    </source>
</evidence>
<reference evidence="8 9" key="1">
    <citation type="submission" date="2020-05" db="EMBL/GenBank/DDBJ databases">
        <title>Draft Genome Sequences of Sphingomonas sp. Isolated from the International Space Station.</title>
        <authorList>
            <person name="Bijlani S."/>
            <person name="Singh N.K."/>
            <person name="Mason C.E."/>
            <person name="Wang C.C."/>
            <person name="Venkateswaran K."/>
        </authorList>
    </citation>
    <scope>NUCLEOTIDE SEQUENCE [LARGE SCALE GENOMIC DNA]</scope>
    <source>
        <strain evidence="8 9">FKI-L5-BR-P1</strain>
    </source>
</reference>
<feature type="compositionally biased region" description="Basic and acidic residues" evidence="6">
    <location>
        <begin position="354"/>
        <end position="366"/>
    </location>
</feature>
<dbReference type="InterPro" id="IPR044152">
    <property type="entry name" value="YqjM-like"/>
</dbReference>
<proteinExistence type="predicted"/>
<dbReference type="Proteomes" id="UP000550136">
    <property type="component" value="Unassembled WGS sequence"/>
</dbReference>
<gene>
    <name evidence="8" type="ORF">HKX06_01945</name>
</gene>
<evidence type="ECO:0000256" key="3">
    <source>
        <dbReference type="ARBA" id="ARBA00022643"/>
    </source>
</evidence>
<dbReference type="OrthoDB" id="9804454at2"/>
<dbReference type="GO" id="GO:0050661">
    <property type="term" value="F:NADP binding"/>
    <property type="evidence" value="ECO:0007669"/>
    <property type="project" value="InterPro"/>
</dbReference>
<evidence type="ECO:0000259" key="7">
    <source>
        <dbReference type="Pfam" id="PF00724"/>
    </source>
</evidence>
<evidence type="ECO:0000256" key="4">
    <source>
        <dbReference type="ARBA" id="ARBA00022857"/>
    </source>
</evidence>
<dbReference type="SUPFAM" id="SSF51395">
    <property type="entry name" value="FMN-linked oxidoreductases"/>
    <property type="match status" value="1"/>
</dbReference>
<dbReference type="PANTHER" id="PTHR43303:SF4">
    <property type="entry name" value="NADPH DEHYDROGENASE C23G7.10C-RELATED"/>
    <property type="match status" value="1"/>
</dbReference>
<keyword evidence="2" id="KW-0285">Flavoprotein</keyword>
<evidence type="ECO:0000256" key="2">
    <source>
        <dbReference type="ARBA" id="ARBA00022630"/>
    </source>
</evidence>
<accession>A0A411LET9</accession>
<keyword evidence="5" id="KW-0560">Oxidoreductase</keyword>
<evidence type="ECO:0000256" key="6">
    <source>
        <dbReference type="SAM" id="MobiDB-lite"/>
    </source>
</evidence>
<dbReference type="GO" id="GO:0003959">
    <property type="term" value="F:NADPH dehydrogenase activity"/>
    <property type="evidence" value="ECO:0007669"/>
    <property type="project" value="InterPro"/>
</dbReference>
<dbReference type="EMBL" id="JABEOU010000006">
    <property type="protein sequence ID" value="NNG56153.1"/>
    <property type="molecule type" value="Genomic_DNA"/>
</dbReference>
<dbReference type="AlphaFoldDB" id="A0A411LET9"/>
<feature type="region of interest" description="Disordered" evidence="6">
    <location>
        <begin position="354"/>
        <end position="377"/>
    </location>
</feature>
<dbReference type="CDD" id="cd02932">
    <property type="entry name" value="OYE_YqiM_FMN"/>
    <property type="match status" value="1"/>
</dbReference>